<reference evidence="10 11" key="1">
    <citation type="submission" date="2023-12" db="EMBL/GenBank/DDBJ databases">
        <title>A high-quality genome assembly for Dillenia turbinata (Dilleniales).</title>
        <authorList>
            <person name="Chanderbali A."/>
        </authorList>
    </citation>
    <scope>NUCLEOTIDE SEQUENCE [LARGE SCALE GENOMIC DNA]</scope>
    <source>
        <strain evidence="10">LSX21</strain>
        <tissue evidence="10">Leaf</tissue>
    </source>
</reference>
<accession>A0AAN8VIA9</accession>
<evidence type="ECO:0000256" key="1">
    <source>
        <dbReference type="ARBA" id="ARBA00004127"/>
    </source>
</evidence>
<dbReference type="GO" id="GO:0051260">
    <property type="term" value="P:protein homooligomerization"/>
    <property type="evidence" value="ECO:0007669"/>
    <property type="project" value="UniProtKB-ARBA"/>
</dbReference>
<feature type="transmembrane region" description="Helical" evidence="9">
    <location>
        <begin position="133"/>
        <end position="152"/>
    </location>
</feature>
<dbReference type="PANTHER" id="PTHR10791:SF130">
    <property type="entry name" value="BIDIRECTIONAL SUGAR TRANSPORTER SWEET6-RELATED"/>
    <property type="match status" value="1"/>
</dbReference>
<feature type="transmembrane region" description="Helical" evidence="9">
    <location>
        <begin position="70"/>
        <end position="93"/>
    </location>
</feature>
<keyword evidence="8 9" id="KW-0472">Membrane</keyword>
<feature type="transmembrane region" description="Helical" evidence="9">
    <location>
        <begin position="6"/>
        <end position="24"/>
    </location>
</feature>
<evidence type="ECO:0000256" key="6">
    <source>
        <dbReference type="ARBA" id="ARBA00022737"/>
    </source>
</evidence>
<comment type="function">
    <text evidence="9">Mediates both low-affinity uptake and efflux of sugar across the membrane.</text>
</comment>
<dbReference type="GO" id="GO:0051119">
    <property type="term" value="F:sugar transmembrane transporter activity"/>
    <property type="evidence" value="ECO:0007669"/>
    <property type="project" value="InterPro"/>
</dbReference>
<dbReference type="PANTHER" id="PTHR10791">
    <property type="entry name" value="RAG1-ACTIVATING PROTEIN 1"/>
    <property type="match status" value="1"/>
</dbReference>
<dbReference type="Pfam" id="PF03083">
    <property type="entry name" value="MtN3_slv"/>
    <property type="match status" value="2"/>
</dbReference>
<dbReference type="InterPro" id="IPR004316">
    <property type="entry name" value="SWEET_rpt"/>
</dbReference>
<gene>
    <name evidence="10" type="ORF">RJ641_035728</name>
</gene>
<evidence type="ECO:0000256" key="9">
    <source>
        <dbReference type="RuleBase" id="RU910715"/>
    </source>
</evidence>
<keyword evidence="11" id="KW-1185">Reference proteome</keyword>
<dbReference type="FunFam" id="1.20.1280.290:FF:000001">
    <property type="entry name" value="Bidirectional sugar transporter SWEET"/>
    <property type="match status" value="1"/>
</dbReference>
<comment type="subcellular location">
    <subcellularLocation>
        <location evidence="9">Cell membrane</location>
        <topology evidence="9">Multi-pass membrane protein</topology>
    </subcellularLocation>
    <subcellularLocation>
        <location evidence="1">Endomembrane system</location>
        <topology evidence="1">Multi-pass membrane protein</topology>
    </subcellularLocation>
</comment>
<dbReference type="FunFam" id="1.20.1280.290:FF:000002">
    <property type="entry name" value="Bidirectional sugar transporter SWEET"/>
    <property type="match status" value="1"/>
</dbReference>
<name>A0AAN8VIA9_9MAGN</name>
<evidence type="ECO:0000256" key="2">
    <source>
        <dbReference type="ARBA" id="ARBA00007809"/>
    </source>
</evidence>
<evidence type="ECO:0000313" key="11">
    <source>
        <dbReference type="Proteomes" id="UP001370490"/>
    </source>
</evidence>
<proteinExistence type="inferred from homology"/>
<evidence type="ECO:0000256" key="4">
    <source>
        <dbReference type="ARBA" id="ARBA00022597"/>
    </source>
</evidence>
<protein>
    <recommendedName>
        <fullName evidence="9">Bidirectional sugar transporter SWEET</fullName>
    </recommendedName>
</protein>
<dbReference type="Gene3D" id="1.20.1280.290">
    <property type="match status" value="2"/>
</dbReference>
<evidence type="ECO:0000256" key="5">
    <source>
        <dbReference type="ARBA" id="ARBA00022692"/>
    </source>
</evidence>
<evidence type="ECO:0000256" key="8">
    <source>
        <dbReference type="ARBA" id="ARBA00023136"/>
    </source>
</evidence>
<dbReference type="Proteomes" id="UP001370490">
    <property type="component" value="Unassembled WGS sequence"/>
</dbReference>
<dbReference type="EMBL" id="JBAMMX010000008">
    <property type="protein sequence ID" value="KAK6935573.1"/>
    <property type="molecule type" value="Genomic_DNA"/>
</dbReference>
<keyword evidence="6" id="KW-0677">Repeat</keyword>
<evidence type="ECO:0000256" key="7">
    <source>
        <dbReference type="ARBA" id="ARBA00022989"/>
    </source>
</evidence>
<comment type="caution">
    <text evidence="10">The sequence shown here is derived from an EMBL/GenBank/DDBJ whole genome shotgun (WGS) entry which is preliminary data.</text>
</comment>
<feature type="transmembrane region" description="Helical" evidence="9">
    <location>
        <begin position="164"/>
        <end position="186"/>
    </location>
</feature>
<feature type="transmembrane region" description="Helical" evidence="9">
    <location>
        <begin position="45"/>
        <end position="64"/>
    </location>
</feature>
<keyword evidence="5 9" id="KW-0812">Transmembrane</keyword>
<comment type="similarity">
    <text evidence="2 9">Belongs to the SWEET sugar transporter family.</text>
</comment>
<dbReference type="InterPro" id="IPR047664">
    <property type="entry name" value="SWEET"/>
</dbReference>
<feature type="transmembrane region" description="Helical" evidence="9">
    <location>
        <begin position="192"/>
        <end position="214"/>
    </location>
</feature>
<sequence length="259" mass="28298">MVSPDALRTALGILGNIISLVLFLSPLPTFVQIWKKGSVQQFSAAPYLATFGNCMLWLLYGVPIVHQDNILVLTINGIGCLIEVFYLILFVVYSDKKKRVVVLLISLVEVIFAGIVAVLVLTLVHNLKMRSTVVGTICIVFNILMYASPLSVMKMVITTKSVEYMPFSLSLAAFANGLCWTAYALIHFDPFITIPNGMGTLFGLAQLILYGTFYKSTKRQMAERETKGQVGLTEVVVVAGSNKIGNGEPNGRVAEINGK</sequence>
<organism evidence="10 11">
    <name type="scientific">Dillenia turbinata</name>
    <dbReference type="NCBI Taxonomy" id="194707"/>
    <lineage>
        <taxon>Eukaryota</taxon>
        <taxon>Viridiplantae</taxon>
        <taxon>Streptophyta</taxon>
        <taxon>Embryophyta</taxon>
        <taxon>Tracheophyta</taxon>
        <taxon>Spermatophyta</taxon>
        <taxon>Magnoliopsida</taxon>
        <taxon>eudicotyledons</taxon>
        <taxon>Gunneridae</taxon>
        <taxon>Pentapetalae</taxon>
        <taxon>Dilleniales</taxon>
        <taxon>Dilleniaceae</taxon>
        <taxon>Dillenia</taxon>
    </lineage>
</organism>
<dbReference type="GO" id="GO:0012505">
    <property type="term" value="C:endomembrane system"/>
    <property type="evidence" value="ECO:0007669"/>
    <property type="project" value="UniProtKB-SubCell"/>
</dbReference>
<keyword evidence="4 9" id="KW-0762">Sugar transport</keyword>
<dbReference type="AlphaFoldDB" id="A0AAN8VIA9"/>
<keyword evidence="3 9" id="KW-0813">Transport</keyword>
<dbReference type="GO" id="GO:0005886">
    <property type="term" value="C:plasma membrane"/>
    <property type="evidence" value="ECO:0007669"/>
    <property type="project" value="UniProtKB-SubCell"/>
</dbReference>
<feature type="transmembrane region" description="Helical" evidence="9">
    <location>
        <begin position="100"/>
        <end position="121"/>
    </location>
</feature>
<keyword evidence="7 9" id="KW-1133">Transmembrane helix</keyword>
<evidence type="ECO:0000313" key="10">
    <source>
        <dbReference type="EMBL" id="KAK6935573.1"/>
    </source>
</evidence>
<evidence type="ECO:0000256" key="3">
    <source>
        <dbReference type="ARBA" id="ARBA00022448"/>
    </source>
</evidence>